<keyword evidence="9 19" id="KW-0808">Transferase</keyword>
<comment type="function">
    <text evidence="14 19">Joins adenosylcobinamide-GDP and alpha-ribazole to generate adenosylcobalamin (Ado-cobalamin). Also synthesizes adenosylcobalamin 5'-phosphate from adenosylcobinamide-GDP and alpha-ribazole 5'-phosphate.</text>
</comment>
<evidence type="ECO:0000256" key="3">
    <source>
        <dbReference type="ARBA" id="ARBA00004663"/>
    </source>
</evidence>
<evidence type="ECO:0000256" key="1">
    <source>
        <dbReference type="ARBA" id="ARBA00001946"/>
    </source>
</evidence>
<dbReference type="RefSeq" id="WP_249309112.1">
    <property type="nucleotide sequence ID" value="NZ_JACRSZ010000012.1"/>
</dbReference>
<evidence type="ECO:0000256" key="15">
    <source>
        <dbReference type="ARBA" id="ARBA00032605"/>
    </source>
</evidence>
<protein>
    <recommendedName>
        <fullName evidence="6 19">Adenosylcobinamide-GDP ribazoletransferase</fullName>
        <ecNumber evidence="5 19">2.7.8.26</ecNumber>
    </recommendedName>
    <alternativeName>
        <fullName evidence="16 19">Cobalamin synthase</fullName>
    </alternativeName>
    <alternativeName>
        <fullName evidence="15 19">Cobalamin-5'-phosphate synthase</fullName>
    </alternativeName>
</protein>
<comment type="catalytic activity">
    <reaction evidence="18 19">
        <text>alpha-ribazole 5'-phosphate + adenosylcob(III)inamide-GDP = adenosylcob(III)alamin 5'-phosphate + GMP + H(+)</text>
        <dbReference type="Rhea" id="RHEA:23560"/>
        <dbReference type="ChEBI" id="CHEBI:15378"/>
        <dbReference type="ChEBI" id="CHEBI:57918"/>
        <dbReference type="ChEBI" id="CHEBI:58115"/>
        <dbReference type="ChEBI" id="CHEBI:60487"/>
        <dbReference type="ChEBI" id="CHEBI:60493"/>
        <dbReference type="EC" id="2.7.8.26"/>
    </reaction>
</comment>
<keyword evidence="8 19" id="KW-0169">Cobalamin biosynthesis</keyword>
<evidence type="ECO:0000256" key="17">
    <source>
        <dbReference type="ARBA" id="ARBA00048623"/>
    </source>
</evidence>
<organism evidence="20 21">
    <name type="scientific">Jingyaoa shaoxingensis</name>
    <dbReference type="NCBI Taxonomy" id="2763671"/>
    <lineage>
        <taxon>Bacteria</taxon>
        <taxon>Bacillati</taxon>
        <taxon>Bacillota</taxon>
        <taxon>Clostridia</taxon>
        <taxon>Lachnospirales</taxon>
        <taxon>Lachnospiraceae</taxon>
        <taxon>Jingyaoa</taxon>
    </lineage>
</organism>
<evidence type="ECO:0000256" key="14">
    <source>
        <dbReference type="ARBA" id="ARBA00025228"/>
    </source>
</evidence>
<evidence type="ECO:0000256" key="8">
    <source>
        <dbReference type="ARBA" id="ARBA00022573"/>
    </source>
</evidence>
<evidence type="ECO:0000256" key="11">
    <source>
        <dbReference type="ARBA" id="ARBA00022842"/>
    </source>
</evidence>
<feature type="transmembrane region" description="Helical" evidence="19">
    <location>
        <begin position="200"/>
        <end position="218"/>
    </location>
</feature>
<comment type="subcellular location">
    <subcellularLocation>
        <location evidence="2 19">Cell membrane</location>
        <topology evidence="2 19">Multi-pass membrane protein</topology>
    </subcellularLocation>
</comment>
<reference evidence="20 21" key="1">
    <citation type="submission" date="2020-08" db="EMBL/GenBank/DDBJ databases">
        <title>Genome public.</title>
        <authorList>
            <person name="Liu C."/>
            <person name="Sun Q."/>
        </authorList>
    </citation>
    <scope>NUCLEOTIDE SEQUENCE [LARGE SCALE GENOMIC DNA]</scope>
    <source>
        <strain evidence="20 21">NSJ-46</strain>
    </source>
</reference>
<evidence type="ECO:0000313" key="20">
    <source>
        <dbReference type="EMBL" id="MBC8573808.1"/>
    </source>
</evidence>
<accession>A0ABR7NDQ4</accession>
<evidence type="ECO:0000256" key="9">
    <source>
        <dbReference type="ARBA" id="ARBA00022679"/>
    </source>
</evidence>
<comment type="caution">
    <text evidence="20">The sequence shown here is derived from an EMBL/GenBank/DDBJ whole genome shotgun (WGS) entry which is preliminary data.</text>
</comment>
<dbReference type="Proteomes" id="UP000657421">
    <property type="component" value="Unassembled WGS sequence"/>
</dbReference>
<evidence type="ECO:0000256" key="10">
    <source>
        <dbReference type="ARBA" id="ARBA00022692"/>
    </source>
</evidence>
<evidence type="ECO:0000256" key="13">
    <source>
        <dbReference type="ARBA" id="ARBA00023136"/>
    </source>
</evidence>
<keyword evidence="10 19" id="KW-0812">Transmembrane</keyword>
<keyword evidence="21" id="KW-1185">Reference proteome</keyword>
<keyword evidence="7 19" id="KW-1003">Cell membrane</keyword>
<dbReference type="InterPro" id="IPR003805">
    <property type="entry name" value="CobS"/>
</dbReference>
<comment type="cofactor">
    <cofactor evidence="1 19">
        <name>Mg(2+)</name>
        <dbReference type="ChEBI" id="CHEBI:18420"/>
    </cofactor>
</comment>
<gene>
    <name evidence="19" type="primary">cobS</name>
    <name evidence="20" type="ORF">H8716_12040</name>
</gene>
<dbReference type="HAMAP" id="MF_00719">
    <property type="entry name" value="CobS"/>
    <property type="match status" value="1"/>
</dbReference>
<proteinExistence type="inferred from homology"/>
<keyword evidence="13 19" id="KW-0472">Membrane</keyword>
<feature type="transmembrane region" description="Helical" evidence="19">
    <location>
        <begin position="106"/>
        <end position="123"/>
    </location>
</feature>
<name>A0ABR7NDQ4_9FIRM</name>
<evidence type="ECO:0000256" key="4">
    <source>
        <dbReference type="ARBA" id="ARBA00010561"/>
    </source>
</evidence>
<sequence length="254" mass="28001">MNLIYNMIIAFAMYSKIPMPHIDWTKERMRYVFCFFPVIGVVLGIAMVLWEKYGMLLTGNEDFHTAVLILIPVIITGGIHFDGFLDTCDALSSYKTMEEKLEILKDSHAGAFAILMGCCYFILDYGVFHAVDMRAVRLLAVGYVLSRSLSGLAIVAFQKARKSGLAATFSDSAQKKTVAITMIVYIVACAAVMIVTEPVIGTICFISALMVFTWYRVMSYGKFGGITGDLAGFFLQVCELVMAVVTVTAIHLIG</sequence>
<evidence type="ECO:0000256" key="16">
    <source>
        <dbReference type="ARBA" id="ARBA00032853"/>
    </source>
</evidence>
<evidence type="ECO:0000256" key="19">
    <source>
        <dbReference type="HAMAP-Rule" id="MF_00719"/>
    </source>
</evidence>
<evidence type="ECO:0000313" key="21">
    <source>
        <dbReference type="Proteomes" id="UP000657421"/>
    </source>
</evidence>
<evidence type="ECO:0000256" key="18">
    <source>
        <dbReference type="ARBA" id="ARBA00049504"/>
    </source>
</evidence>
<feature type="transmembrane region" description="Helical" evidence="19">
    <location>
        <begin position="177"/>
        <end position="194"/>
    </location>
</feature>
<evidence type="ECO:0000256" key="5">
    <source>
        <dbReference type="ARBA" id="ARBA00013200"/>
    </source>
</evidence>
<comment type="similarity">
    <text evidence="4 19">Belongs to the CobS family.</text>
</comment>
<feature type="transmembrane region" description="Helical" evidence="19">
    <location>
        <begin position="63"/>
        <end position="85"/>
    </location>
</feature>
<evidence type="ECO:0000256" key="6">
    <source>
        <dbReference type="ARBA" id="ARBA00015850"/>
    </source>
</evidence>
<dbReference type="Pfam" id="PF02654">
    <property type="entry name" value="CobS"/>
    <property type="match status" value="1"/>
</dbReference>
<keyword evidence="11 19" id="KW-0460">Magnesium</keyword>
<evidence type="ECO:0000256" key="7">
    <source>
        <dbReference type="ARBA" id="ARBA00022475"/>
    </source>
</evidence>
<feature type="transmembrane region" description="Helical" evidence="19">
    <location>
        <begin position="31"/>
        <end position="51"/>
    </location>
</feature>
<evidence type="ECO:0000256" key="2">
    <source>
        <dbReference type="ARBA" id="ARBA00004651"/>
    </source>
</evidence>
<feature type="transmembrane region" description="Helical" evidence="19">
    <location>
        <begin position="135"/>
        <end position="157"/>
    </location>
</feature>
<dbReference type="PANTHER" id="PTHR34148:SF1">
    <property type="entry name" value="ADENOSYLCOBINAMIDE-GDP RIBAZOLETRANSFERASE"/>
    <property type="match status" value="1"/>
</dbReference>
<dbReference type="PANTHER" id="PTHR34148">
    <property type="entry name" value="ADENOSYLCOBINAMIDE-GDP RIBAZOLETRANSFERASE"/>
    <property type="match status" value="1"/>
</dbReference>
<keyword evidence="12 19" id="KW-1133">Transmembrane helix</keyword>
<evidence type="ECO:0000256" key="12">
    <source>
        <dbReference type="ARBA" id="ARBA00022989"/>
    </source>
</evidence>
<feature type="transmembrane region" description="Helical" evidence="19">
    <location>
        <begin position="230"/>
        <end position="253"/>
    </location>
</feature>
<comment type="catalytic activity">
    <reaction evidence="17 19">
        <text>alpha-ribazole + adenosylcob(III)inamide-GDP = adenosylcob(III)alamin + GMP + H(+)</text>
        <dbReference type="Rhea" id="RHEA:16049"/>
        <dbReference type="ChEBI" id="CHEBI:10329"/>
        <dbReference type="ChEBI" id="CHEBI:15378"/>
        <dbReference type="ChEBI" id="CHEBI:18408"/>
        <dbReference type="ChEBI" id="CHEBI:58115"/>
        <dbReference type="ChEBI" id="CHEBI:60487"/>
        <dbReference type="EC" id="2.7.8.26"/>
    </reaction>
</comment>
<dbReference type="EMBL" id="JACRSZ010000012">
    <property type="protein sequence ID" value="MBC8573808.1"/>
    <property type="molecule type" value="Genomic_DNA"/>
</dbReference>
<comment type="pathway">
    <text evidence="3 19">Cofactor biosynthesis; adenosylcobalamin biosynthesis; adenosylcobalamin from cob(II)yrinate a,c-diamide: step 7/7.</text>
</comment>
<dbReference type="EC" id="2.7.8.26" evidence="5 19"/>